<keyword evidence="3" id="KW-1185">Reference proteome</keyword>
<gene>
    <name evidence="2" type="ORF">KOF26_10735</name>
</gene>
<dbReference type="EMBL" id="JAHKRT010000005">
    <property type="protein sequence ID" value="MBU3078345.1"/>
    <property type="molecule type" value="Genomic_DNA"/>
</dbReference>
<dbReference type="PROSITE" id="PS00061">
    <property type="entry name" value="ADH_SHORT"/>
    <property type="match status" value="1"/>
</dbReference>
<evidence type="ECO:0000313" key="2">
    <source>
        <dbReference type="EMBL" id="MBU3078345.1"/>
    </source>
</evidence>
<dbReference type="PANTHER" id="PTHR42760:SF135">
    <property type="entry name" value="BLL7886 PROTEIN"/>
    <property type="match status" value="1"/>
</dbReference>
<organism evidence="2 3">
    <name type="scientific">Sphingomonas quercus</name>
    <dbReference type="NCBI Taxonomy" id="2842451"/>
    <lineage>
        <taxon>Bacteria</taxon>
        <taxon>Pseudomonadati</taxon>
        <taxon>Pseudomonadota</taxon>
        <taxon>Alphaproteobacteria</taxon>
        <taxon>Sphingomonadales</taxon>
        <taxon>Sphingomonadaceae</taxon>
        <taxon>Sphingomonas</taxon>
    </lineage>
</organism>
<sequence>MRLGREVQALPRSGGLIFDLTGKVALVTGSGGGLGLEIARGLAQAGALVALHGRDAARLAAVGEARFETCVADLADEAATGAAVAALAARHGRIDILVNNAGGRDRRPVEALDRAAVRALIEIDLIAPFDLVRHVLPHMPAGGRIINVTSIAGPIARGGDAAYTAAKGGLDALTRALAAELGPRGITVNAIAPGFFATDANREMVEDAEVTAHLARRTSLGRWGEPAEIAGAAVFLASPAAAYVTGQTIAVDGGYLAHF</sequence>
<evidence type="ECO:0000313" key="3">
    <source>
        <dbReference type="Proteomes" id="UP000776276"/>
    </source>
</evidence>
<protein>
    <submittedName>
        <fullName evidence="2">SDR family oxidoreductase</fullName>
    </submittedName>
</protein>
<evidence type="ECO:0000259" key="1">
    <source>
        <dbReference type="SMART" id="SM00822"/>
    </source>
</evidence>
<dbReference type="SMART" id="SM00822">
    <property type="entry name" value="PKS_KR"/>
    <property type="match status" value="1"/>
</dbReference>
<dbReference type="PANTHER" id="PTHR42760">
    <property type="entry name" value="SHORT-CHAIN DEHYDROGENASES/REDUCTASES FAMILY MEMBER"/>
    <property type="match status" value="1"/>
</dbReference>
<dbReference type="InterPro" id="IPR020904">
    <property type="entry name" value="Sc_DH/Rdtase_CS"/>
</dbReference>
<comment type="caution">
    <text evidence="2">The sequence shown here is derived from an EMBL/GenBank/DDBJ whole genome shotgun (WGS) entry which is preliminary data.</text>
</comment>
<dbReference type="InterPro" id="IPR002347">
    <property type="entry name" value="SDR_fam"/>
</dbReference>
<feature type="domain" description="Ketoreductase" evidence="1">
    <location>
        <begin position="23"/>
        <end position="194"/>
    </location>
</feature>
<name>A0ABS6BJ54_9SPHN</name>
<reference evidence="2 3" key="1">
    <citation type="submission" date="2021-06" db="EMBL/GenBank/DDBJ databases">
        <title>Sphingomonas sp. XMGL2, whole genome shotgun sequencing project.</title>
        <authorList>
            <person name="Zhao G."/>
            <person name="Shen L."/>
        </authorList>
    </citation>
    <scope>NUCLEOTIDE SEQUENCE [LARGE SCALE GENOMIC DNA]</scope>
    <source>
        <strain evidence="2 3">XMGL2</strain>
    </source>
</reference>
<dbReference type="Proteomes" id="UP000776276">
    <property type="component" value="Unassembled WGS sequence"/>
</dbReference>
<dbReference type="NCBIfam" id="NF004778">
    <property type="entry name" value="PRK06124.1"/>
    <property type="match status" value="1"/>
</dbReference>
<dbReference type="Pfam" id="PF13561">
    <property type="entry name" value="adh_short_C2"/>
    <property type="match status" value="1"/>
</dbReference>
<proteinExistence type="predicted"/>
<dbReference type="InterPro" id="IPR057326">
    <property type="entry name" value="KR_dom"/>
</dbReference>
<accession>A0ABS6BJ54</accession>